<dbReference type="GO" id="GO:0003677">
    <property type="term" value="F:DNA binding"/>
    <property type="evidence" value="ECO:0007669"/>
    <property type="project" value="UniProtKB-UniRule"/>
</dbReference>
<protein>
    <recommendedName>
        <fullName evidence="5">HMG box domain-containing protein</fullName>
    </recommendedName>
</protein>
<dbReference type="EMBL" id="OA882214">
    <property type="protein sequence ID" value="CAD7273827.1"/>
    <property type="molecule type" value="Genomic_DNA"/>
</dbReference>
<accession>A0A7R9BFT9</accession>
<dbReference type="SUPFAM" id="SSF47095">
    <property type="entry name" value="HMG-box"/>
    <property type="match status" value="3"/>
</dbReference>
<evidence type="ECO:0000256" key="1">
    <source>
        <dbReference type="ARBA" id="ARBA00004123"/>
    </source>
</evidence>
<evidence type="ECO:0000256" key="3">
    <source>
        <dbReference type="ARBA" id="ARBA00023242"/>
    </source>
</evidence>
<dbReference type="Gene3D" id="1.10.30.10">
    <property type="entry name" value="High mobility group box domain"/>
    <property type="match status" value="2"/>
</dbReference>
<reference evidence="6" key="1">
    <citation type="submission" date="2020-11" db="EMBL/GenBank/DDBJ databases">
        <authorList>
            <person name="Tran Van P."/>
        </authorList>
    </citation>
    <scope>NUCLEOTIDE SEQUENCE</scope>
</reference>
<evidence type="ECO:0000313" key="7">
    <source>
        <dbReference type="Proteomes" id="UP000678499"/>
    </source>
</evidence>
<evidence type="ECO:0000313" key="6">
    <source>
        <dbReference type="EMBL" id="CAD7273827.1"/>
    </source>
</evidence>
<dbReference type="InterPro" id="IPR009071">
    <property type="entry name" value="HMG_box_dom"/>
</dbReference>
<dbReference type="EMBL" id="CAJPEX010000177">
    <property type="protein sequence ID" value="CAG0913979.1"/>
    <property type="molecule type" value="Genomic_DNA"/>
</dbReference>
<sequence>MVQLQAKRNIDIFPSIVDIVTREVRMVFLVQWVLTKVNTTVVTLFQAKEHHDFPPKPRNAITIYMQAKLRVWEKKTPGATYNADALKILRGKFTTTSEEKKTKYFCLAREEQEIYEERKEEFLAAHPEYSDGAVMPKMPPTPFSLFLIKNDAETYSPKARAAQREIFEALSAKKMAKFTKRALDLFSKFFDELVVYVAMNISKPFMPEHVTRANEAAKLYRKASDFKNQAHGGFISYVKEISADWTGMTWRDKVKKAGASWKALSKESQQAYHSTAKTSQKESSVPALFSPIRLDYMKKHPLFVYAFKHFEELKREQPDLSEPEMRTLILERWHALSEEDQKTYFEEGKRVKFRRAVMEAMNFQDVEEVPVLPPSSIKALYHETMTNSSMDKYTLLEKFEKLPTKKKKHLEELLKEKEESFVHEFKDFVRTATSKTLMTYMRNICRENSSDTMVDKIFSYF</sequence>
<evidence type="ECO:0000256" key="4">
    <source>
        <dbReference type="PROSITE-ProRule" id="PRU00267"/>
    </source>
</evidence>
<dbReference type="GO" id="GO:0005634">
    <property type="term" value="C:nucleus"/>
    <property type="evidence" value="ECO:0007669"/>
    <property type="project" value="UniProtKB-SubCell"/>
</dbReference>
<dbReference type="Proteomes" id="UP000678499">
    <property type="component" value="Unassembled WGS sequence"/>
</dbReference>
<proteinExistence type="predicted"/>
<dbReference type="AlphaFoldDB" id="A0A7R9BFT9"/>
<keyword evidence="7" id="KW-1185">Reference proteome</keyword>
<dbReference type="InterPro" id="IPR051762">
    <property type="entry name" value="UBF1"/>
</dbReference>
<name>A0A7R9BFT9_9CRUS</name>
<gene>
    <name evidence="6" type="ORF">NMOB1V02_LOCUS1696</name>
</gene>
<feature type="DNA-binding region" description="HMG box" evidence="4">
    <location>
        <begin position="54"/>
        <end position="123"/>
    </location>
</feature>
<evidence type="ECO:0000256" key="2">
    <source>
        <dbReference type="ARBA" id="ARBA00023125"/>
    </source>
</evidence>
<keyword evidence="2 4" id="KW-0238">DNA-binding</keyword>
<dbReference type="SMART" id="SM00398">
    <property type="entry name" value="HMG"/>
    <property type="match status" value="3"/>
</dbReference>
<dbReference type="PANTHER" id="PTHR46318">
    <property type="entry name" value="UPSTREAM BINDING TRANSCRIPTION FACTOR"/>
    <property type="match status" value="1"/>
</dbReference>
<comment type="subcellular location">
    <subcellularLocation>
        <location evidence="1">Nucleus</location>
    </subcellularLocation>
</comment>
<feature type="domain" description="HMG box" evidence="5">
    <location>
        <begin position="54"/>
        <end position="123"/>
    </location>
</feature>
<dbReference type="InterPro" id="IPR036910">
    <property type="entry name" value="HMG_box_dom_sf"/>
</dbReference>
<organism evidence="6">
    <name type="scientific">Notodromas monacha</name>
    <dbReference type="NCBI Taxonomy" id="399045"/>
    <lineage>
        <taxon>Eukaryota</taxon>
        <taxon>Metazoa</taxon>
        <taxon>Ecdysozoa</taxon>
        <taxon>Arthropoda</taxon>
        <taxon>Crustacea</taxon>
        <taxon>Oligostraca</taxon>
        <taxon>Ostracoda</taxon>
        <taxon>Podocopa</taxon>
        <taxon>Podocopida</taxon>
        <taxon>Cypridocopina</taxon>
        <taxon>Cypridoidea</taxon>
        <taxon>Cyprididae</taxon>
        <taxon>Notodromas</taxon>
    </lineage>
</organism>
<dbReference type="PROSITE" id="PS50118">
    <property type="entry name" value="HMG_BOX_2"/>
    <property type="match status" value="1"/>
</dbReference>
<dbReference type="Pfam" id="PF00505">
    <property type="entry name" value="HMG_box"/>
    <property type="match status" value="1"/>
</dbReference>
<evidence type="ECO:0000259" key="5">
    <source>
        <dbReference type="PROSITE" id="PS50118"/>
    </source>
</evidence>
<keyword evidence="3 4" id="KW-0539">Nucleus</keyword>